<keyword evidence="1" id="KW-0812">Transmembrane</keyword>
<evidence type="ECO:0000256" key="1">
    <source>
        <dbReference type="SAM" id="Phobius"/>
    </source>
</evidence>
<dbReference type="STRING" id="3818.A0A444ZAE2"/>
<sequence length="132" mass="14703">MYAADYRQQFFTSASRRWFVGPLPLRDFTLIRDSVSLPRPPILATVVSLFFGSLLLSSVACRNSTFQILKSLNIELFISMDPAFSLFTFLCGATMADLGGKLVVVWECGGGNGKDMNIWCAEIQVSKKKNHN</sequence>
<keyword evidence="3" id="KW-1185">Reference proteome</keyword>
<evidence type="ECO:0000313" key="2">
    <source>
        <dbReference type="EMBL" id="RYR11124.1"/>
    </source>
</evidence>
<reference evidence="2 3" key="1">
    <citation type="submission" date="2019-01" db="EMBL/GenBank/DDBJ databases">
        <title>Sequencing of cultivated peanut Arachis hypogaea provides insights into genome evolution and oil improvement.</title>
        <authorList>
            <person name="Chen X."/>
        </authorList>
    </citation>
    <scope>NUCLEOTIDE SEQUENCE [LARGE SCALE GENOMIC DNA]</scope>
    <source>
        <strain evidence="3">cv. Fuhuasheng</strain>
        <tissue evidence="2">Leaves</tissue>
    </source>
</reference>
<dbReference type="AlphaFoldDB" id="A0A444ZAE2"/>
<gene>
    <name evidence="2" type="ORF">Ahy_B05g079609</name>
</gene>
<organism evidence="2 3">
    <name type="scientific">Arachis hypogaea</name>
    <name type="common">Peanut</name>
    <dbReference type="NCBI Taxonomy" id="3818"/>
    <lineage>
        <taxon>Eukaryota</taxon>
        <taxon>Viridiplantae</taxon>
        <taxon>Streptophyta</taxon>
        <taxon>Embryophyta</taxon>
        <taxon>Tracheophyta</taxon>
        <taxon>Spermatophyta</taxon>
        <taxon>Magnoliopsida</taxon>
        <taxon>eudicotyledons</taxon>
        <taxon>Gunneridae</taxon>
        <taxon>Pentapetalae</taxon>
        <taxon>rosids</taxon>
        <taxon>fabids</taxon>
        <taxon>Fabales</taxon>
        <taxon>Fabaceae</taxon>
        <taxon>Papilionoideae</taxon>
        <taxon>50 kb inversion clade</taxon>
        <taxon>dalbergioids sensu lato</taxon>
        <taxon>Dalbergieae</taxon>
        <taxon>Pterocarpus clade</taxon>
        <taxon>Arachis</taxon>
    </lineage>
</organism>
<accession>A0A444ZAE2</accession>
<feature type="transmembrane region" description="Helical" evidence="1">
    <location>
        <begin position="42"/>
        <end position="61"/>
    </location>
</feature>
<comment type="caution">
    <text evidence="2">The sequence shown here is derived from an EMBL/GenBank/DDBJ whole genome shotgun (WGS) entry which is preliminary data.</text>
</comment>
<evidence type="ECO:0000313" key="3">
    <source>
        <dbReference type="Proteomes" id="UP000289738"/>
    </source>
</evidence>
<dbReference type="Proteomes" id="UP000289738">
    <property type="component" value="Chromosome B05"/>
</dbReference>
<keyword evidence="1" id="KW-1133">Transmembrane helix</keyword>
<proteinExistence type="predicted"/>
<keyword evidence="1" id="KW-0472">Membrane</keyword>
<protein>
    <submittedName>
        <fullName evidence="2">Uncharacterized protein</fullName>
    </submittedName>
</protein>
<name>A0A444ZAE2_ARAHY</name>
<dbReference type="EMBL" id="SDMP01000015">
    <property type="protein sequence ID" value="RYR11124.1"/>
    <property type="molecule type" value="Genomic_DNA"/>
</dbReference>